<accession>A0A069Q9V4</accession>
<dbReference type="PDB" id="7PRG">
    <property type="method" value="Other"/>
    <property type="resolution" value="1.85 A"/>
    <property type="chains" value="A/B/C/D=1-115"/>
</dbReference>
<dbReference type="EMBL" id="CVVU01000022">
    <property type="protein sequence ID" value="CRO02581.1"/>
    <property type="molecule type" value="Genomic_DNA"/>
</dbReference>
<evidence type="ECO:0000313" key="10">
    <source>
        <dbReference type="Proteomes" id="UP000284767"/>
    </source>
</evidence>
<accession>A0A1S1CBP1</accession>
<evidence type="ECO:0000313" key="9">
    <source>
        <dbReference type="Proteomes" id="UP000253594"/>
    </source>
</evidence>
<reference evidence="5 9" key="5">
    <citation type="submission" date="2018-07" db="EMBL/GenBank/DDBJ databases">
        <title>Mechanisms of high-level aminoglycoside resistance among Gram-negative pathogens in Brazil.</title>
        <authorList>
            <person name="Ballaben A.S."/>
            <person name="Darini A.L.C."/>
            <person name="Doi Y."/>
        </authorList>
    </citation>
    <scope>NUCLEOTIDE SEQUENCE [LARGE SCALE GENOMIC DNA]</scope>
    <source>
        <strain evidence="5 9">B2-305</strain>
    </source>
</reference>
<dbReference type="SUPFAM" id="SSF82026">
    <property type="entry name" value="Calcium-mediated lectin"/>
    <property type="match status" value="1"/>
</dbReference>
<evidence type="ECO:0000313" key="8">
    <source>
        <dbReference type="Proteomes" id="UP000194857"/>
    </source>
</evidence>
<reference evidence="12" key="8">
    <citation type="journal article" date="2022" name="Nat. Commun.">
        <title>Neutron crystallography reveals mechanisms used by Pseudomonas aeruginosa for host-cell binding.</title>
        <authorList>
            <person name="Gajdos L."/>
            <person name="Blakeley M.P."/>
            <person name="Haertlein M."/>
            <person name="Forsyth V.T."/>
            <person name="Devos J.M."/>
            <person name="Imberty A."/>
        </authorList>
    </citation>
    <scope>STRUCTURE (1.85 ANGSTROMS)</scope>
</reference>
<reference evidence="7" key="2">
    <citation type="submission" date="2015-06" db="EMBL/GenBank/DDBJ databases">
        <authorList>
            <person name="Radhakrishnan Rajesh"/>
            <person name="Underwood Anthony"/>
            <person name="Al-Shahib Ali"/>
        </authorList>
    </citation>
    <scope>NUCLEOTIDE SEQUENCE [LARGE SCALE GENOMIC DNA]</scope>
    <source>
        <strain evidence="7">P19_London_7_VIM_2_05_10</strain>
    </source>
</reference>
<dbReference type="GO" id="GO:0030246">
    <property type="term" value="F:carbohydrate binding"/>
    <property type="evidence" value="ECO:0007669"/>
    <property type="project" value="UniProtKB-KW"/>
</dbReference>
<gene>
    <name evidence="4" type="ORF">CAZ10_21840</name>
    <name evidence="5" type="ORF">DT376_00595</name>
    <name evidence="3" type="ORF">GUL26_03290</name>
    <name evidence="6" type="ORF">IPC1295_29365</name>
    <name evidence="2" type="ORF">PAERUG_P19_London_7_VIM_2_05_10_00588</name>
</gene>
<evidence type="ECO:0000313" key="4">
    <source>
        <dbReference type="EMBL" id="OTI58855.1"/>
    </source>
</evidence>
<feature type="domain" description="Calcium-mediated lectin" evidence="1">
    <location>
        <begin position="7"/>
        <end position="114"/>
    </location>
</feature>
<reference evidence="3" key="7">
    <citation type="submission" date="2020-01" db="EMBL/GenBank/DDBJ databases">
        <title>Bacteria Cultured from War Wounds Associated with the Conflict in Eastern Ukraine.</title>
        <authorList>
            <person name="Snesrud E."/>
            <person name="Galac M.R."/>
            <person name="Mc Gann P."/>
            <person name="Valentine K."/>
            <person name="Viacheslav K."/>
        </authorList>
    </citation>
    <scope>NUCLEOTIDE SEQUENCE</scope>
    <source>
        <strain evidence="3">VNMU148</strain>
    </source>
</reference>
<protein>
    <submittedName>
        <fullName evidence="2 3">Fucose-binding lectin</fullName>
    </submittedName>
</protein>
<dbReference type="eggNOG" id="ENOG5032XMJ">
    <property type="taxonomic scope" value="Bacteria"/>
</dbReference>
<sequence length="115" mass="11863">MATQGVFTLPANTRFGVTAFANSSGTQTVNVLVNNETAATFSGQSTNNAVIGTQVLNSGSSGKVQVQVSVNGRPSDLVSAQVILTNELNFALVGSEDGTDNDYNDAVVVINWPLG</sequence>
<dbReference type="SMR" id="A0A069Q9V4"/>
<dbReference type="OMA" id="NTQTIQV"/>
<keyword evidence="12" id="KW-0002">3D-structure</keyword>
<dbReference type="EMBL" id="QORE01000005">
    <property type="protein sequence ID" value="RCI76781.1"/>
    <property type="molecule type" value="Genomic_DNA"/>
</dbReference>
<dbReference type="EMBL" id="NSNE01000025">
    <property type="protein sequence ID" value="RPM05419.1"/>
    <property type="molecule type" value="Genomic_DNA"/>
</dbReference>
<evidence type="ECO:0000313" key="5">
    <source>
        <dbReference type="EMBL" id="RCI76781.1"/>
    </source>
</evidence>
<evidence type="ECO:0000259" key="1">
    <source>
        <dbReference type="Pfam" id="PF07472"/>
    </source>
</evidence>
<dbReference type="Gene3D" id="2.60.120.400">
    <property type="entry name" value="Calcium-mediated lectin"/>
    <property type="match status" value="1"/>
</dbReference>
<dbReference type="InterPro" id="IPR016927">
    <property type="entry name" value="Lectin_sugar-bd"/>
</dbReference>
<dbReference type="Proteomes" id="UP000644192">
    <property type="component" value="Unassembled WGS sequence"/>
</dbReference>
<evidence type="ECO:0000313" key="2">
    <source>
        <dbReference type="EMBL" id="CRO02581.1"/>
    </source>
</evidence>
<dbReference type="PIRSF" id="PIRSF029595">
    <property type="entry name" value="Lectin_LecB"/>
    <property type="match status" value="1"/>
</dbReference>
<evidence type="ECO:0000313" key="6">
    <source>
        <dbReference type="EMBL" id="RPM05419.1"/>
    </source>
</evidence>
<proteinExistence type="predicted"/>
<dbReference type="Pfam" id="PF07472">
    <property type="entry name" value="PA-IIL"/>
    <property type="match status" value="1"/>
</dbReference>
<evidence type="ECO:0007829" key="12">
    <source>
        <dbReference type="PDB" id="7PRG"/>
    </source>
</evidence>
<organism evidence="3 11">
    <name type="scientific">Pseudomonas aeruginosa</name>
    <dbReference type="NCBI Taxonomy" id="287"/>
    <lineage>
        <taxon>Bacteria</taxon>
        <taxon>Pseudomonadati</taxon>
        <taxon>Pseudomonadota</taxon>
        <taxon>Gammaproteobacteria</taxon>
        <taxon>Pseudomonadales</taxon>
        <taxon>Pseudomonadaceae</taxon>
        <taxon>Pseudomonas</taxon>
    </lineage>
</organism>
<reference evidence="2" key="1">
    <citation type="submission" date="2015-06" db="EMBL/GenBank/DDBJ databases">
        <authorList>
            <person name="Radhakrishnan R."/>
            <person name="Underwood A."/>
            <person name="Al-Shahib A."/>
        </authorList>
    </citation>
    <scope>NUCLEOTIDE SEQUENCE</scope>
    <source>
        <strain evidence="2">P19_London_7_VIM_2_05_10</strain>
    </source>
</reference>
<reference evidence="4 8" key="3">
    <citation type="submission" date="2017-05" db="EMBL/GenBank/DDBJ databases">
        <authorList>
            <person name="Song R."/>
            <person name="Chenine A.L."/>
            <person name="Ruprecht R.M."/>
        </authorList>
    </citation>
    <scope>NUCLEOTIDE SEQUENCE [LARGE SCALE GENOMIC DNA]</scope>
    <source>
        <strain evidence="4 8">S567_C10_BS</strain>
    </source>
</reference>
<reference evidence="6 10" key="4">
    <citation type="submission" date="2017-08" db="EMBL/GenBank/DDBJ databases">
        <authorList>
            <person name="Feschi L."/>
            <person name="Jeukens J."/>
            <person name="Emond-Rheault J.-G."/>
            <person name="Kukavica-Ibrulj I."/>
            <person name="Boyle B."/>
            <person name="Levesque R.C."/>
        </authorList>
    </citation>
    <scope>NUCLEOTIDE SEQUENCE [LARGE SCALE GENOMIC DNA]</scope>
    <source>
        <strain evidence="6 10">PA-W36</strain>
    </source>
</reference>
<evidence type="ECO:0000313" key="11">
    <source>
        <dbReference type="Proteomes" id="UP000644192"/>
    </source>
</evidence>
<comment type="caution">
    <text evidence="3">The sequence shown here is derived from an EMBL/GenBank/DDBJ whole genome shotgun (WGS) entry which is preliminary data.</text>
</comment>
<dbReference type="EMBL" id="NFFZ01000012">
    <property type="protein sequence ID" value="OTI58855.1"/>
    <property type="molecule type" value="Genomic_DNA"/>
</dbReference>
<reference evidence="6 10" key="6">
    <citation type="submission" date="2019-01" db="EMBL/GenBank/DDBJ databases">
        <title>The Pseudomonas aeruginosa pan-genome provides new insights on its population structure, horizontal gene transfer and pathogenicity.</title>
        <authorList>
            <person name="Freschi L."/>
            <person name="Vincent A.T."/>
            <person name="Jeukens J."/>
            <person name="Emond-Rheault J.-G."/>
            <person name="Kukavica-Ibrulj I."/>
            <person name="Dupont M.-J."/>
            <person name="Charette S.J."/>
            <person name="Boyle B."/>
            <person name="Levesque R.C."/>
        </authorList>
    </citation>
    <scope>NUCLEOTIDE SEQUENCE [LARGE SCALE GENOMIC DNA]</scope>
    <source>
        <strain evidence="6 10">PA-W36</strain>
    </source>
</reference>
<evidence type="ECO:0000313" key="3">
    <source>
        <dbReference type="EMBL" id="MZZ11266.1"/>
    </source>
</evidence>
<dbReference type="Proteomes" id="UP000253594">
    <property type="component" value="Unassembled WGS sequence"/>
</dbReference>
<dbReference type="InterPro" id="IPR010907">
    <property type="entry name" value="Ca-mediated_lectin"/>
</dbReference>
<dbReference type="RefSeq" id="WP_003098728.1">
    <property type="nucleotide sequence ID" value="NZ_AP014839.1"/>
</dbReference>
<dbReference type="EMBL" id="WXZT01000001">
    <property type="protein sequence ID" value="MZZ11266.1"/>
    <property type="molecule type" value="Genomic_DNA"/>
</dbReference>
<dbReference type="AlphaFoldDB" id="A0A069Q9V4"/>
<dbReference type="FunFam" id="2.60.120.400:FF:000001">
    <property type="entry name" value="Fucose-binding lectin PA-IIL"/>
    <property type="match status" value="1"/>
</dbReference>
<keyword evidence="3" id="KW-0430">Lectin</keyword>
<dbReference type="Proteomes" id="UP000284767">
    <property type="component" value="Unassembled WGS sequence"/>
</dbReference>
<evidence type="ECO:0000313" key="7">
    <source>
        <dbReference type="Proteomes" id="UP000045039"/>
    </source>
</evidence>
<dbReference type="InterPro" id="IPR036684">
    <property type="entry name" value="Ca_lectin_sf"/>
</dbReference>
<name>A0A069Q9V4_PSEAI</name>
<dbReference type="Proteomes" id="UP000045039">
    <property type="component" value="Unassembled WGS sequence"/>
</dbReference>
<dbReference type="Proteomes" id="UP000194857">
    <property type="component" value="Unassembled WGS sequence"/>
</dbReference>